<feature type="transmembrane region" description="Helical" evidence="1">
    <location>
        <begin position="302"/>
        <end position="321"/>
    </location>
</feature>
<comment type="caution">
    <text evidence="3">The sequence shown here is derived from an EMBL/GenBank/DDBJ whole genome shotgun (WGS) entry which is preliminary data.</text>
</comment>
<dbReference type="CDD" id="cd00077">
    <property type="entry name" value="HDc"/>
    <property type="match status" value="1"/>
</dbReference>
<dbReference type="InterPro" id="IPR052722">
    <property type="entry name" value="PgpH_phosphodiesterase"/>
</dbReference>
<organism evidence="3 4">
    <name type="scientific">Sulfoacidibacillus ferrooxidans</name>
    <dbReference type="NCBI Taxonomy" id="2005001"/>
    <lineage>
        <taxon>Bacteria</taxon>
        <taxon>Bacillati</taxon>
        <taxon>Bacillota</taxon>
        <taxon>Bacilli</taxon>
        <taxon>Bacillales</taxon>
        <taxon>Alicyclobacillaceae</taxon>
        <taxon>Sulfoacidibacillus</taxon>
    </lineage>
</organism>
<feature type="transmembrane region" description="Helical" evidence="1">
    <location>
        <begin position="400"/>
        <end position="422"/>
    </location>
</feature>
<sequence>MKNKKTSKSTLTRFVKDYNVRFGTRFRVAIYLFLTLALFFMLVGTVLPERYDLSIGQVSQVTIRAPIDAVDTYATQAAKQAAAALVPARYDVNPATEQDSLAALDRLFNSLNIVRGEQGLSAAAALSQVRQSAPHKLPPAAISALLQMQSSELTVVSSNAVRIVQQLLQSNFSARDMDRASLIVDQQLVTLQVDEQVRVIIGQIVESVLAPNLVYNEVLTQSARLAAEHSVPDVWINRGDVIVRRGQLITSTIMSELQDLKLLKTEPDYGIVIAFFFFIAILVLATAAFIQLRRARISRDNLYLLLHAIIVIFSAGFILLAKSAIDVGVPQDVSYAVPVAMASMMLTMFFGSSLAVLSSLLLAILSSAVFGFDFQHFFTPLLGSLGAVMAMTRVQHRSVFMRAGFLTALLNACTIIIMHFLLTSTDSGLHELTYEVIYGVVGGLLSSVLTIGLMPFLETAFGVVTHMGLLELANPTHPLLRRLLLEAPGTYHHSLIVGNLAESAAEAIGADPLICRVGAYYHDVGKMKRPLFFVENQVSGDNPHDKVSPNLSYLIITSHVSDGLKMLEEYKLPAPIRDICAEHHGTTVLWYFYNKALEEDKHHTPDVDQYRYPGPRPQSKEAAIVMMCDAVEASVRSMGKPTPSRIEALIRKIMKDRLQDGQLDHCDITFKDLELMVEAFLRTLQGIYHERIEYPDPAKIAQNRIKS</sequence>
<feature type="domain" description="HD/PDEase" evidence="2">
    <location>
        <begin position="486"/>
        <end position="643"/>
    </location>
</feature>
<gene>
    <name evidence="3" type="primary">pgpH</name>
    <name evidence="3" type="ORF">MM817_00115</name>
</gene>
<dbReference type="Pfam" id="PF01966">
    <property type="entry name" value="HD"/>
    <property type="match status" value="1"/>
</dbReference>
<dbReference type="InterPro" id="IPR003607">
    <property type="entry name" value="HD/PDEase_dom"/>
</dbReference>
<dbReference type="Pfam" id="PF07698">
    <property type="entry name" value="7TM-7TMR_HD"/>
    <property type="match status" value="1"/>
</dbReference>
<protein>
    <submittedName>
        <fullName evidence="3">Cyclic-di-AMP phosphodiesterase PgpH</fullName>
        <ecNumber evidence="3">3.1.4.-</ecNumber>
    </submittedName>
</protein>
<dbReference type="Pfam" id="PF07697">
    <property type="entry name" value="7TMR-HDED"/>
    <property type="match status" value="1"/>
</dbReference>
<keyword evidence="1" id="KW-0812">Transmembrane</keyword>
<feature type="transmembrane region" description="Helical" evidence="1">
    <location>
        <begin position="28"/>
        <end position="47"/>
    </location>
</feature>
<dbReference type="InterPro" id="IPR006675">
    <property type="entry name" value="HDIG_dom"/>
</dbReference>
<feature type="transmembrane region" description="Helical" evidence="1">
    <location>
        <begin position="341"/>
        <end position="365"/>
    </location>
</feature>
<dbReference type="PANTHER" id="PTHR36442">
    <property type="entry name" value="CYCLIC-DI-AMP PHOSPHODIESTERASE PGPH"/>
    <property type="match status" value="1"/>
</dbReference>
<dbReference type="EMBL" id="JALBUF010000001">
    <property type="protein sequence ID" value="MCI0181868.1"/>
    <property type="molecule type" value="Genomic_DNA"/>
</dbReference>
<feature type="transmembrane region" description="Helical" evidence="1">
    <location>
        <begin position="269"/>
        <end position="290"/>
    </location>
</feature>
<dbReference type="RefSeq" id="WP_241711498.1">
    <property type="nucleotide sequence ID" value="NZ_JALBUF010000001.1"/>
</dbReference>
<keyword evidence="4" id="KW-1185">Reference proteome</keyword>
<feature type="transmembrane region" description="Helical" evidence="1">
    <location>
        <begin position="377"/>
        <end position="394"/>
    </location>
</feature>
<dbReference type="EC" id="3.1.4.-" evidence="3"/>
<dbReference type="Gene3D" id="1.10.3210.10">
    <property type="entry name" value="Hypothetical protein af1432"/>
    <property type="match status" value="1"/>
</dbReference>
<dbReference type="InterPro" id="IPR011624">
    <property type="entry name" value="Metal-dep_PHydrolase_7TM_extra"/>
</dbReference>
<dbReference type="PANTHER" id="PTHR36442:SF1">
    <property type="entry name" value="CYCLIC-DI-AMP PHOSPHODIESTERASE PGPH"/>
    <property type="match status" value="1"/>
</dbReference>
<keyword evidence="3" id="KW-0378">Hydrolase</keyword>
<dbReference type="SMART" id="SM00471">
    <property type="entry name" value="HDc"/>
    <property type="match status" value="1"/>
</dbReference>
<feature type="transmembrane region" description="Helical" evidence="1">
    <location>
        <begin position="434"/>
        <end position="457"/>
    </location>
</feature>
<dbReference type="NCBIfam" id="TIGR00277">
    <property type="entry name" value="HDIG"/>
    <property type="match status" value="1"/>
</dbReference>
<evidence type="ECO:0000313" key="4">
    <source>
        <dbReference type="Proteomes" id="UP001139263"/>
    </source>
</evidence>
<reference evidence="3" key="1">
    <citation type="submission" date="2022-03" db="EMBL/GenBank/DDBJ databases">
        <title>Draft Genome Sequence of Firmicute Strain S0AB, a Heterotrophic Iron/Sulfur-Oxidizing Extreme Acidophile.</title>
        <authorList>
            <person name="Vergara E."/>
            <person name="Pakostova E."/>
            <person name="Johnson D.B."/>
            <person name="Holmes D.S."/>
        </authorList>
    </citation>
    <scope>NUCLEOTIDE SEQUENCE</scope>
    <source>
        <strain evidence="3">S0AB</strain>
    </source>
</reference>
<dbReference type="Proteomes" id="UP001139263">
    <property type="component" value="Unassembled WGS sequence"/>
</dbReference>
<dbReference type="AlphaFoldDB" id="A0A9X2AAI1"/>
<evidence type="ECO:0000259" key="2">
    <source>
        <dbReference type="SMART" id="SM00471"/>
    </source>
</evidence>
<name>A0A9X2AAI1_9BACL</name>
<dbReference type="GO" id="GO:0016787">
    <property type="term" value="F:hydrolase activity"/>
    <property type="evidence" value="ECO:0007669"/>
    <property type="project" value="UniProtKB-KW"/>
</dbReference>
<keyword evidence="1" id="KW-0472">Membrane</keyword>
<dbReference type="InterPro" id="IPR011621">
    <property type="entry name" value="Metal-dep_PHydrolase_7TM_intra"/>
</dbReference>
<dbReference type="SUPFAM" id="SSF109604">
    <property type="entry name" value="HD-domain/PDEase-like"/>
    <property type="match status" value="1"/>
</dbReference>
<keyword evidence="1" id="KW-1133">Transmembrane helix</keyword>
<proteinExistence type="predicted"/>
<evidence type="ECO:0000313" key="3">
    <source>
        <dbReference type="EMBL" id="MCI0181868.1"/>
    </source>
</evidence>
<dbReference type="InterPro" id="IPR006674">
    <property type="entry name" value="HD_domain"/>
</dbReference>
<accession>A0A9X2AAI1</accession>
<evidence type="ECO:0000256" key="1">
    <source>
        <dbReference type="SAM" id="Phobius"/>
    </source>
</evidence>